<dbReference type="AlphaFoldDB" id="A0A839ZZM0"/>
<comment type="caution">
    <text evidence="2">The sequence shown here is derived from an EMBL/GenBank/DDBJ whole genome shotgun (WGS) entry which is preliminary data.</text>
</comment>
<feature type="transmembrane region" description="Helical" evidence="1">
    <location>
        <begin position="62"/>
        <end position="82"/>
    </location>
</feature>
<evidence type="ECO:0000313" key="3">
    <source>
        <dbReference type="Proteomes" id="UP000530564"/>
    </source>
</evidence>
<dbReference type="EMBL" id="JACIDK010000002">
    <property type="protein sequence ID" value="MBB3890700.1"/>
    <property type="molecule type" value="Genomic_DNA"/>
</dbReference>
<gene>
    <name evidence="2" type="ORF">GGQ61_001417</name>
</gene>
<keyword evidence="1" id="KW-0812">Transmembrane</keyword>
<protein>
    <submittedName>
        <fullName evidence="2">Uncharacterized protein</fullName>
    </submittedName>
</protein>
<name>A0A839ZZM0_9CAUL</name>
<keyword evidence="1" id="KW-0472">Membrane</keyword>
<dbReference type="Pfam" id="PF25637">
    <property type="entry name" value="DUF7942"/>
    <property type="match status" value="1"/>
</dbReference>
<dbReference type="RefSeq" id="WP_183771034.1">
    <property type="nucleotide sequence ID" value="NZ_JACIDK010000002.1"/>
</dbReference>
<organism evidence="2 3">
    <name type="scientific">Phenylobacterium haematophilum</name>
    <dbReference type="NCBI Taxonomy" id="98513"/>
    <lineage>
        <taxon>Bacteria</taxon>
        <taxon>Pseudomonadati</taxon>
        <taxon>Pseudomonadota</taxon>
        <taxon>Alphaproteobacteria</taxon>
        <taxon>Caulobacterales</taxon>
        <taxon>Caulobacteraceae</taxon>
        <taxon>Phenylobacterium</taxon>
    </lineage>
</organism>
<accession>A0A839ZZM0</accession>
<keyword evidence="3" id="KW-1185">Reference proteome</keyword>
<proteinExistence type="predicted"/>
<feature type="transmembrane region" description="Helical" evidence="1">
    <location>
        <begin position="6"/>
        <end position="25"/>
    </location>
</feature>
<reference evidence="2 3" key="1">
    <citation type="submission" date="2020-08" db="EMBL/GenBank/DDBJ databases">
        <title>Genomic Encyclopedia of Type Strains, Phase IV (KMG-IV): sequencing the most valuable type-strain genomes for metagenomic binning, comparative biology and taxonomic classification.</title>
        <authorList>
            <person name="Goeker M."/>
        </authorList>
    </citation>
    <scope>NUCLEOTIDE SEQUENCE [LARGE SCALE GENOMIC DNA]</scope>
    <source>
        <strain evidence="2 3">DSM 21793</strain>
    </source>
</reference>
<evidence type="ECO:0000256" key="1">
    <source>
        <dbReference type="SAM" id="Phobius"/>
    </source>
</evidence>
<keyword evidence="1" id="KW-1133">Transmembrane helix</keyword>
<dbReference type="Proteomes" id="UP000530564">
    <property type="component" value="Unassembled WGS sequence"/>
</dbReference>
<evidence type="ECO:0000313" key="2">
    <source>
        <dbReference type="EMBL" id="MBB3890700.1"/>
    </source>
</evidence>
<dbReference type="InterPro" id="IPR057702">
    <property type="entry name" value="DUF7942"/>
</dbReference>
<sequence>MRWSRVLAGVYAALCLGALALIPISSRGWFGVEPDPLAGVLAIVLAMPWSFALQWLPVGGPWPGMLVVLVGMAANVGVMLWLGRVSRRGL</sequence>